<dbReference type="Proteomes" id="UP000610960">
    <property type="component" value="Unassembled WGS sequence"/>
</dbReference>
<dbReference type="GO" id="GO:0005737">
    <property type="term" value="C:cytoplasm"/>
    <property type="evidence" value="ECO:0007669"/>
    <property type="project" value="TreeGrafter"/>
</dbReference>
<dbReference type="GO" id="GO:0000213">
    <property type="term" value="F:tRNA-intron lyase activity"/>
    <property type="evidence" value="ECO:0007669"/>
    <property type="project" value="InterPro"/>
</dbReference>
<dbReference type="AlphaFoldDB" id="A0A830GWB0"/>
<accession>A0A830GWB0</accession>
<dbReference type="GO" id="GO:0003676">
    <property type="term" value="F:nucleic acid binding"/>
    <property type="evidence" value="ECO:0007669"/>
    <property type="project" value="InterPro"/>
</dbReference>
<reference evidence="6" key="1">
    <citation type="journal article" date="2014" name="Int. J. Syst. Evol. Microbiol.">
        <title>Complete genome sequence of Corynebacterium casei LMG S-19264T (=DSM 44701T), isolated from a smear-ripened cheese.</title>
        <authorList>
            <consortium name="US DOE Joint Genome Institute (JGI-PGF)"/>
            <person name="Walter F."/>
            <person name="Albersmeier A."/>
            <person name="Kalinowski J."/>
            <person name="Ruckert C."/>
        </authorList>
    </citation>
    <scope>NUCLEOTIDE SEQUENCE</scope>
    <source>
        <strain evidence="6">JCM 10088</strain>
    </source>
</reference>
<reference evidence="6" key="2">
    <citation type="submission" date="2020-09" db="EMBL/GenBank/DDBJ databases">
        <authorList>
            <person name="Sun Q."/>
            <person name="Ohkuma M."/>
        </authorList>
    </citation>
    <scope>NUCLEOTIDE SEQUENCE</scope>
    <source>
        <strain evidence="6">JCM 10088</strain>
    </source>
</reference>
<dbReference type="InterPro" id="IPR011856">
    <property type="entry name" value="tRNA_endonuc-like_dom_sf"/>
</dbReference>
<dbReference type="InterPro" id="IPR036167">
    <property type="entry name" value="tRNA_intron_Endo_cat-like_sf"/>
</dbReference>
<dbReference type="InterPro" id="IPR036740">
    <property type="entry name" value="tRNA_intron_Endonuc_N_sf"/>
</dbReference>
<dbReference type="InterPro" id="IPR006678">
    <property type="entry name" value="tRNA_intron_Endonuc_N"/>
</dbReference>
<name>A0A830GWB0_9CREN</name>
<keyword evidence="7" id="KW-1185">Reference proteome</keyword>
<evidence type="ECO:0000313" key="6">
    <source>
        <dbReference type="EMBL" id="GGP20970.1"/>
    </source>
</evidence>
<dbReference type="Pfam" id="PF01974">
    <property type="entry name" value="tRNA_int_endo"/>
    <property type="match status" value="1"/>
</dbReference>
<dbReference type="CDD" id="cd22363">
    <property type="entry name" value="tRNA-intron_lyase_C"/>
    <property type="match status" value="1"/>
</dbReference>
<evidence type="ECO:0000259" key="5">
    <source>
        <dbReference type="Pfam" id="PF02778"/>
    </source>
</evidence>
<keyword evidence="2 6" id="KW-0456">Lyase</keyword>
<dbReference type="SUPFAM" id="SSF55267">
    <property type="entry name" value="tRNA-intron endonuclease N-terminal domain-like"/>
    <property type="match status" value="1"/>
</dbReference>
<dbReference type="RefSeq" id="WP_306464046.1">
    <property type="nucleotide sequence ID" value="NZ_BMNL01000002.1"/>
</dbReference>
<dbReference type="NCBIfam" id="TIGR00324">
    <property type="entry name" value="endA"/>
    <property type="match status" value="1"/>
</dbReference>
<dbReference type="EMBL" id="BMNL01000002">
    <property type="protein sequence ID" value="GGP20970.1"/>
    <property type="molecule type" value="Genomic_DNA"/>
</dbReference>
<evidence type="ECO:0000259" key="4">
    <source>
        <dbReference type="Pfam" id="PF01974"/>
    </source>
</evidence>
<dbReference type="Pfam" id="PF02778">
    <property type="entry name" value="tRNA_int_endo_N"/>
    <property type="match status" value="1"/>
</dbReference>
<dbReference type="FunFam" id="3.40.1350.10:FF:000006">
    <property type="entry name" value="tRNA-splicing endonuclease"/>
    <property type="match status" value="1"/>
</dbReference>
<dbReference type="InterPro" id="IPR006677">
    <property type="entry name" value="tRNA_intron_Endonuc_cat-like"/>
</dbReference>
<comment type="function">
    <text evidence="3">Endonuclease that removes tRNA introns. Cleaves pre-tRNA at the 5'- and 3'-splice sites to release the intron. The products are an intron and two tRNA half-molecules bearing 2',3' cyclic phosphate and 5'-OH termini. Recognizes a pseudosymmetric substrate in which 2 bulged loops of 3 bases are separated by a stem of 4 bp.</text>
</comment>
<comment type="caution">
    <text evidence="6">The sequence shown here is derived from an EMBL/GenBank/DDBJ whole genome shotgun (WGS) entry which is preliminary data.</text>
</comment>
<feature type="domain" description="tRNA intron endonuclease N-terminal" evidence="5">
    <location>
        <begin position="3"/>
        <end position="80"/>
    </location>
</feature>
<keyword evidence="1" id="KW-0819">tRNA processing</keyword>
<dbReference type="InterPro" id="IPR006676">
    <property type="entry name" value="tRNA_splic"/>
</dbReference>
<proteinExistence type="predicted"/>
<dbReference type="PANTHER" id="PTHR21227:SF0">
    <property type="entry name" value="TRNA-SPLICING ENDONUCLEASE SUBUNIT SEN2"/>
    <property type="match status" value="1"/>
</dbReference>
<evidence type="ECO:0000256" key="2">
    <source>
        <dbReference type="ARBA" id="ARBA00023239"/>
    </source>
</evidence>
<dbReference type="PANTHER" id="PTHR21227">
    <property type="entry name" value="TRNA-SPLICING ENDONUCLEASE SUBUNIT SEN2"/>
    <property type="match status" value="1"/>
</dbReference>
<evidence type="ECO:0000256" key="1">
    <source>
        <dbReference type="ARBA" id="ARBA00022694"/>
    </source>
</evidence>
<protein>
    <submittedName>
        <fullName evidence="6">tRNA-intron lyase</fullName>
    </submittedName>
</protein>
<feature type="domain" description="tRNA intron endonuclease catalytic" evidence="4">
    <location>
        <begin position="95"/>
        <end position="168"/>
    </location>
</feature>
<dbReference type="Gene3D" id="3.40.1350.10">
    <property type="match status" value="1"/>
</dbReference>
<sequence length="182" mass="20318">MIRGILKGDTVIVSDPEEARLLYTSSFYGKFIGLDKVKPGEVVSASSPLHLSILDAVYLAEKGSLEVVRSDGSPVHIDELREALASRFHDPSTVYGIYRFFRDGGYIVKSGLKFGSLFAIYEKGPGIDHAPILIHYLDPARNLTALDITRAARLSHSVRKTFVLATRDIDDLYFIGFEWWNP</sequence>
<dbReference type="SUPFAM" id="SSF53032">
    <property type="entry name" value="tRNA-intron endonuclease catalytic domain-like"/>
    <property type="match status" value="1"/>
</dbReference>
<evidence type="ECO:0000313" key="7">
    <source>
        <dbReference type="Proteomes" id="UP000610960"/>
    </source>
</evidence>
<dbReference type="PIRSF" id="PIRSF005285">
    <property type="entry name" value="tRNA_splic_archaea"/>
    <property type="match status" value="1"/>
</dbReference>
<dbReference type="GO" id="GO:0006388">
    <property type="term" value="P:tRNA splicing, via endonucleolytic cleavage and ligation"/>
    <property type="evidence" value="ECO:0007669"/>
    <property type="project" value="InterPro"/>
</dbReference>
<dbReference type="InterPro" id="IPR016442">
    <property type="entry name" value="tRNA_splic_arch_short"/>
</dbReference>
<dbReference type="Gene3D" id="3.40.1170.20">
    <property type="entry name" value="tRNA intron endonuclease, N-terminal domain"/>
    <property type="match status" value="1"/>
</dbReference>
<gene>
    <name evidence="6" type="ORF">GCM10007981_11190</name>
</gene>
<organism evidence="6 7">
    <name type="scientific">Thermocladium modestius</name>
    <dbReference type="NCBI Taxonomy" id="62609"/>
    <lineage>
        <taxon>Archaea</taxon>
        <taxon>Thermoproteota</taxon>
        <taxon>Thermoprotei</taxon>
        <taxon>Thermoproteales</taxon>
        <taxon>Thermoproteaceae</taxon>
        <taxon>Thermocladium</taxon>
    </lineage>
</organism>
<evidence type="ECO:0000256" key="3">
    <source>
        <dbReference type="ARBA" id="ARBA00024798"/>
    </source>
</evidence>